<accession>A0AAE3E5D1</accession>
<dbReference type="EMBL" id="JAJEQN010000027">
    <property type="protein sequence ID" value="MCC2222094.1"/>
    <property type="molecule type" value="Genomic_DNA"/>
</dbReference>
<organism evidence="2 3">
    <name type="scientific">Anthropogastromicrobium aceti</name>
    <dbReference type="NCBI Taxonomy" id="2981768"/>
    <lineage>
        <taxon>Bacteria</taxon>
        <taxon>Bacillati</taxon>
        <taxon>Bacillota</taxon>
        <taxon>Clostridia</taxon>
        <taxon>Lachnospirales</taxon>
        <taxon>Lachnospiraceae</taxon>
        <taxon>Anthropogastromicrobium</taxon>
    </lineage>
</organism>
<dbReference type="CDD" id="cd02028">
    <property type="entry name" value="UMPK_like"/>
    <property type="match status" value="1"/>
</dbReference>
<name>A0AAE3E5D1_9FIRM</name>
<comment type="caution">
    <text evidence="2">The sequence shown here is derived from an EMBL/GenBank/DDBJ whole genome shotgun (WGS) entry which is preliminary data.</text>
</comment>
<evidence type="ECO:0000313" key="2">
    <source>
        <dbReference type="EMBL" id="MCC2222094.1"/>
    </source>
</evidence>
<keyword evidence="3" id="KW-1185">Reference proteome</keyword>
<protein>
    <submittedName>
        <fullName evidence="2">Nucleoside kinase</fullName>
    </submittedName>
</protein>
<evidence type="ECO:0000313" key="3">
    <source>
        <dbReference type="Proteomes" id="UP001198200"/>
    </source>
</evidence>
<dbReference type="Pfam" id="PF00485">
    <property type="entry name" value="PRK"/>
    <property type="match status" value="1"/>
</dbReference>
<dbReference type="Proteomes" id="UP001198200">
    <property type="component" value="Unassembled WGS sequence"/>
</dbReference>
<dbReference type="InterPro" id="IPR012676">
    <property type="entry name" value="TGS-like"/>
</dbReference>
<sequence>MITVYYNGKPYQYADSTKYLELARTLQPQFEHDIVLASVNGKLQELWKYIKDGASVSFLTTQSQAGIMAYRRSVVLLLLKALKDTISKERLGSNQVKVEFSLSKGLFCHFDKGLVLDEEELKQVQTSMEILREANYPIEKYSISTEAAIEQFGKAKMTDKERLFRFRRASKVNIYSLDGLEDYYYGYMVPSTGYLKYFKLYSYEDGFVLQMPVREAPEVIPEFEPQHKLFKVMRETGKWGEELGVATVGELNELITGKTNKKSSCRDITDLILVQEALMEKRMAHIADAIAKDPQKKIILIAGPSSSGKTTFSYRLSVQLKAAGLRPHPIGVDNYFVDREKSPKDADGNYNYEDLECIDVAQFNQDMEDLLQGKTVSMPTYNFITGRREYKGNFLRLGPEDILVIEGIHCLNEKLYPLLPKESIFRIYISALTQLNIDEHNRIPTTDGRLIRRMVRDARTRGASAQDTIAMWNNVRKGEEKNIFPYQETADVVFNSALIYELAVLKPYAEPLLFGIDRNAPEYSEAKRLLKFFDYFVGIDSQKIPINSILREFIGGSCFNV</sequence>
<dbReference type="GO" id="GO:0016301">
    <property type="term" value="F:kinase activity"/>
    <property type="evidence" value="ECO:0007669"/>
    <property type="project" value="UniProtKB-KW"/>
</dbReference>
<dbReference type="RefSeq" id="WP_308732020.1">
    <property type="nucleotide sequence ID" value="NZ_JAJEQN010000027.1"/>
</dbReference>
<dbReference type="Gene3D" id="3.40.50.300">
    <property type="entry name" value="P-loop containing nucleotide triphosphate hydrolases"/>
    <property type="match status" value="1"/>
</dbReference>
<dbReference type="PANTHER" id="PTHR10285">
    <property type="entry name" value="URIDINE KINASE"/>
    <property type="match status" value="1"/>
</dbReference>
<dbReference type="Gene3D" id="3.30.980.10">
    <property type="entry name" value="Threonyl-trna Synthetase, Chain A, domain 2"/>
    <property type="match status" value="1"/>
</dbReference>
<dbReference type="SUPFAM" id="SSF55186">
    <property type="entry name" value="ThrRS/AlaRS common domain"/>
    <property type="match status" value="1"/>
</dbReference>
<keyword evidence="2" id="KW-0418">Kinase</keyword>
<gene>
    <name evidence="2" type="ORF">LKD48_10670</name>
</gene>
<proteinExistence type="predicted"/>
<dbReference type="InterPro" id="IPR018163">
    <property type="entry name" value="Thr/Ala-tRNA-synth_IIc_edit"/>
</dbReference>
<evidence type="ECO:0000259" key="1">
    <source>
        <dbReference type="Pfam" id="PF00485"/>
    </source>
</evidence>
<dbReference type="AlphaFoldDB" id="A0AAE3E5D1"/>
<feature type="domain" description="Phosphoribulokinase/uridine kinase" evidence="1">
    <location>
        <begin position="298"/>
        <end position="496"/>
    </location>
</feature>
<dbReference type="SUPFAM" id="SSF81271">
    <property type="entry name" value="TGS-like"/>
    <property type="match status" value="1"/>
</dbReference>
<dbReference type="GO" id="GO:0005524">
    <property type="term" value="F:ATP binding"/>
    <property type="evidence" value="ECO:0007669"/>
    <property type="project" value="InterPro"/>
</dbReference>
<dbReference type="InterPro" id="IPR027417">
    <property type="entry name" value="P-loop_NTPase"/>
</dbReference>
<dbReference type="InterPro" id="IPR006083">
    <property type="entry name" value="PRK/URK"/>
</dbReference>
<keyword evidence="2" id="KW-0808">Transferase</keyword>
<reference evidence="2 3" key="1">
    <citation type="submission" date="2021-10" db="EMBL/GenBank/DDBJ databases">
        <title>Anaerobic single-cell dispensing facilitates the cultivation of human gut bacteria.</title>
        <authorList>
            <person name="Afrizal A."/>
        </authorList>
    </citation>
    <scope>NUCLEOTIDE SEQUENCE [LARGE SCALE GENOMIC DNA]</scope>
    <source>
        <strain evidence="2 3">CLA-AA-H224</strain>
    </source>
</reference>
<dbReference type="SUPFAM" id="SSF52540">
    <property type="entry name" value="P-loop containing nucleoside triphosphate hydrolases"/>
    <property type="match status" value="1"/>
</dbReference>